<feature type="region of interest" description="Disordered" evidence="3">
    <location>
        <begin position="31"/>
        <end position="162"/>
    </location>
</feature>
<dbReference type="PANTHER" id="PTHR46802:SF1">
    <property type="entry name" value="TYROSINE-PROTEIN KINASE BAZ1B"/>
    <property type="match status" value="1"/>
</dbReference>
<dbReference type="PANTHER" id="PTHR46802">
    <property type="entry name" value="TYROSINE-PROTEIN KINASE BAZ1B"/>
    <property type="match status" value="1"/>
</dbReference>
<feature type="compositionally biased region" description="Low complexity" evidence="3">
    <location>
        <begin position="45"/>
        <end position="58"/>
    </location>
</feature>
<feature type="compositionally biased region" description="Low complexity" evidence="3">
    <location>
        <begin position="114"/>
        <end position="124"/>
    </location>
</feature>
<dbReference type="OrthoDB" id="784962at2759"/>
<keyword evidence="6" id="KW-1185">Reference proteome</keyword>
<evidence type="ECO:0000256" key="1">
    <source>
        <dbReference type="ARBA" id="ARBA00004123"/>
    </source>
</evidence>
<feature type="compositionally biased region" description="Basic and acidic residues" evidence="3">
    <location>
        <begin position="65"/>
        <end position="75"/>
    </location>
</feature>
<reference evidence="5 6" key="1">
    <citation type="journal article" date="2016" name="Nat. Commun.">
        <title>Extremotolerant tardigrade genome and improved radiotolerance of human cultured cells by tardigrade-unique protein.</title>
        <authorList>
            <person name="Hashimoto T."/>
            <person name="Horikawa D.D."/>
            <person name="Saito Y."/>
            <person name="Kuwahara H."/>
            <person name="Kozuka-Hata H."/>
            <person name="Shin-I T."/>
            <person name="Minakuchi Y."/>
            <person name="Ohishi K."/>
            <person name="Motoyama A."/>
            <person name="Aizu T."/>
            <person name="Enomoto A."/>
            <person name="Kondo K."/>
            <person name="Tanaka S."/>
            <person name="Hara Y."/>
            <person name="Koshikawa S."/>
            <person name="Sagara H."/>
            <person name="Miura T."/>
            <person name="Yokobori S."/>
            <person name="Miyagawa K."/>
            <person name="Suzuki Y."/>
            <person name="Kubo T."/>
            <person name="Oyama M."/>
            <person name="Kohara Y."/>
            <person name="Fujiyama A."/>
            <person name="Arakawa K."/>
            <person name="Katayama T."/>
            <person name="Toyoda A."/>
            <person name="Kunieda T."/>
        </authorList>
    </citation>
    <scope>NUCLEOTIDE SEQUENCE [LARGE SCALE GENOMIC DNA]</scope>
    <source>
        <strain evidence="5 6">YOKOZUNA-1</strain>
    </source>
</reference>
<dbReference type="AlphaFoldDB" id="A0A1D1VA42"/>
<dbReference type="GO" id="GO:0140801">
    <property type="term" value="F:histone H2AXY142 kinase activity"/>
    <property type="evidence" value="ECO:0007669"/>
    <property type="project" value="InterPro"/>
</dbReference>
<organism evidence="5 6">
    <name type="scientific">Ramazzottius varieornatus</name>
    <name type="common">Water bear</name>
    <name type="synonym">Tardigrade</name>
    <dbReference type="NCBI Taxonomy" id="947166"/>
    <lineage>
        <taxon>Eukaryota</taxon>
        <taxon>Metazoa</taxon>
        <taxon>Ecdysozoa</taxon>
        <taxon>Tardigrada</taxon>
        <taxon>Eutardigrada</taxon>
        <taxon>Parachela</taxon>
        <taxon>Hypsibioidea</taxon>
        <taxon>Ramazzottiidae</taxon>
        <taxon>Ramazzottius</taxon>
    </lineage>
</organism>
<evidence type="ECO:0000259" key="4">
    <source>
        <dbReference type="Pfam" id="PF15613"/>
    </source>
</evidence>
<comment type="caution">
    <text evidence="5">The sequence shown here is derived from an EMBL/GenBank/DDBJ whole genome shotgun (WGS) entry which is preliminary data.</text>
</comment>
<feature type="compositionally biased region" description="Polar residues" evidence="3">
    <location>
        <begin position="77"/>
        <end position="86"/>
    </location>
</feature>
<proteinExistence type="predicted"/>
<feature type="compositionally biased region" description="Polar residues" evidence="3">
    <location>
        <begin position="93"/>
        <end position="104"/>
    </location>
</feature>
<sequence length="868" mass="97706">MPLSSRAETYSPAIVMVPVQKSTTKSFKQTTLNFGLSPRSAITETMPSTSTPKPSKSAKAAKKSRKDDWSADKSMKQSRLSFTASESGRDSGFESNLPSGNVSEHSLEIGVPASNTKSSKSTKSAETVEIDLSGSSTKLKQSKKNESSNRTPSKIDSSTETEKGILKDKHVAIPLATALPKDSDCADMAYAFRRAKLEAVVSVKKEKAILRHLRTGRETYEDSEIVWPDLPSPASVKTHEALAHSSGDLIAFGHFLELLQNSDERQRLKKCRYDLQYLQEAITMENGGTSGDTYCSILFLLAETFREMSPDYKFAAIFPVRFDELSPDHLLACESLRQQLSEFMRAAKFDFAPDFAALIEKLTTTDVRDLSVTERLTLLLKSQDLLIRGTKFYSTYHQKLSDEKDKIRQTIKFLTDTLAELTSGIAAEDDKYTALMDRSNSAPMSRFTSKEISDTEKTLTKLRKQYDEALIEQKFAHLKLSTLQSLLTEATHAEHLGYDRHHNRYWFFPELSQGIFVESGWYVPLSSSRDTSTTTEPLPVVCNFVLTGSASGSDPTYSALYRLSEDGEYRLCSQDSSVPPSGPNQWFLYSPEQLEQLCEAMIPFGVREKKLRKELKKVQESVQSVERRAEPTVLQNHLEALTNYVKSVVDQLVKGQCIPTETEISWEVTEEETDIDRLKRNIIWIYDSIFPGFLHTDLRPEITTGETLWRESVSSTSNISRLYYLFVVLDRSIKWEFRITEHSTCDACSRKTHRVRLRRCNECRKVYHAKDCAWFVSGQCHFCRDASLGVPIEGLMNVADGVEPPSPSGHSSVGSARENVELIDGTVRTARAKRADKRAGRSESLETIESVNLPTSVYFLRNRKRPCA</sequence>
<name>A0A1D1VA42_RAMVA</name>
<evidence type="ECO:0000313" key="6">
    <source>
        <dbReference type="Proteomes" id="UP000186922"/>
    </source>
</evidence>
<dbReference type="EMBL" id="BDGG01000003">
    <property type="protein sequence ID" value="GAU96577.1"/>
    <property type="molecule type" value="Genomic_DNA"/>
</dbReference>
<dbReference type="Pfam" id="PF15613">
    <property type="entry name" value="WSD"/>
    <property type="match status" value="1"/>
</dbReference>
<dbReference type="Proteomes" id="UP000186922">
    <property type="component" value="Unassembled WGS sequence"/>
</dbReference>
<accession>A0A1D1VA42</accession>
<comment type="subcellular location">
    <subcellularLocation>
        <location evidence="1">Nucleus</location>
    </subcellularLocation>
</comment>
<dbReference type="STRING" id="947166.A0A1D1VA42"/>
<dbReference type="InterPro" id="IPR028941">
    <property type="entry name" value="WHIM2_dom"/>
</dbReference>
<feature type="compositionally biased region" description="Polar residues" evidence="3">
    <location>
        <begin position="148"/>
        <end position="158"/>
    </location>
</feature>
<evidence type="ECO:0000313" key="5">
    <source>
        <dbReference type="EMBL" id="GAU96577.1"/>
    </source>
</evidence>
<evidence type="ECO:0000256" key="3">
    <source>
        <dbReference type="SAM" id="MobiDB-lite"/>
    </source>
</evidence>
<protein>
    <recommendedName>
        <fullName evidence="4">WHIM2 domain-containing protein</fullName>
    </recommendedName>
</protein>
<evidence type="ECO:0000256" key="2">
    <source>
        <dbReference type="ARBA" id="ARBA00023242"/>
    </source>
</evidence>
<dbReference type="InterPro" id="IPR047174">
    <property type="entry name" value="BAZ1B"/>
</dbReference>
<gene>
    <name evidence="5" type="primary">RvY_08005-1</name>
    <name evidence="5" type="synonym">RvY_08005.1</name>
    <name evidence="5" type="ORF">RvY_08005</name>
</gene>
<dbReference type="GO" id="GO:0090535">
    <property type="term" value="C:WICH complex"/>
    <property type="evidence" value="ECO:0007669"/>
    <property type="project" value="InterPro"/>
</dbReference>
<feature type="domain" description="WHIM2" evidence="4">
    <location>
        <begin position="492"/>
        <end position="618"/>
    </location>
</feature>
<keyword evidence="2" id="KW-0539">Nucleus</keyword>
<dbReference type="GO" id="GO:0042393">
    <property type="term" value="F:histone binding"/>
    <property type="evidence" value="ECO:0007669"/>
    <property type="project" value="TreeGrafter"/>
</dbReference>
<dbReference type="GO" id="GO:0006974">
    <property type="term" value="P:DNA damage response"/>
    <property type="evidence" value="ECO:0007669"/>
    <property type="project" value="TreeGrafter"/>
</dbReference>